<dbReference type="PANTHER" id="PTHR45339:SF1">
    <property type="entry name" value="HYBRID SIGNAL TRANSDUCTION HISTIDINE KINASE J"/>
    <property type="match status" value="1"/>
</dbReference>
<dbReference type="OrthoDB" id="9809567at2"/>
<dbReference type="PROSITE" id="PS50109">
    <property type="entry name" value="HIS_KIN"/>
    <property type="match status" value="1"/>
</dbReference>
<dbReference type="Gene3D" id="3.30.565.10">
    <property type="entry name" value="Histidine kinase-like ATPase, C-terminal domain"/>
    <property type="match status" value="1"/>
</dbReference>
<evidence type="ECO:0000256" key="8">
    <source>
        <dbReference type="ARBA" id="ARBA00023012"/>
    </source>
</evidence>
<evidence type="ECO:0000256" key="10">
    <source>
        <dbReference type="ARBA" id="ARBA00068150"/>
    </source>
</evidence>
<dbReference type="SMART" id="SM00388">
    <property type="entry name" value="HisKA"/>
    <property type="match status" value="1"/>
</dbReference>
<feature type="domain" description="Histidine kinase" evidence="13">
    <location>
        <begin position="461"/>
        <end position="684"/>
    </location>
</feature>
<evidence type="ECO:0000256" key="6">
    <source>
        <dbReference type="ARBA" id="ARBA00022777"/>
    </source>
</evidence>
<dbReference type="AlphaFoldDB" id="A0A2K9LHI4"/>
<accession>A0A2K9LHI4</accession>
<evidence type="ECO:0000256" key="1">
    <source>
        <dbReference type="ARBA" id="ARBA00000085"/>
    </source>
</evidence>
<dbReference type="SMART" id="SM00387">
    <property type="entry name" value="HATPase_c"/>
    <property type="match status" value="1"/>
</dbReference>
<dbReference type="RefSeq" id="WP_101893166.1">
    <property type="nucleotide sequence ID" value="NZ_CP022684.1"/>
</dbReference>
<dbReference type="InterPro" id="IPR011623">
    <property type="entry name" value="7TMR_DISM_rcpt_extracell_dom1"/>
</dbReference>
<dbReference type="EC" id="2.7.13.3" evidence="2"/>
<dbReference type="InterPro" id="IPR036097">
    <property type="entry name" value="HisK_dim/P_sf"/>
</dbReference>
<dbReference type="Gene3D" id="1.10.287.130">
    <property type="match status" value="1"/>
</dbReference>
<dbReference type="Pfam" id="PF07695">
    <property type="entry name" value="7TMR-DISM_7TM"/>
    <property type="match status" value="1"/>
</dbReference>
<dbReference type="GO" id="GO:0000155">
    <property type="term" value="F:phosphorelay sensor kinase activity"/>
    <property type="evidence" value="ECO:0007669"/>
    <property type="project" value="InterPro"/>
</dbReference>
<dbReference type="InterPro" id="IPR003594">
    <property type="entry name" value="HATPase_dom"/>
</dbReference>
<feature type="transmembrane region" description="Helical" evidence="12">
    <location>
        <begin position="259"/>
        <end position="280"/>
    </location>
</feature>
<feature type="transmembrane region" description="Helical" evidence="12">
    <location>
        <begin position="292"/>
        <end position="310"/>
    </location>
</feature>
<dbReference type="InterPro" id="IPR011006">
    <property type="entry name" value="CheY-like_superfamily"/>
</dbReference>
<dbReference type="GO" id="GO:0005524">
    <property type="term" value="F:ATP binding"/>
    <property type="evidence" value="ECO:0007669"/>
    <property type="project" value="UniProtKB-KW"/>
</dbReference>
<protein>
    <recommendedName>
        <fullName evidence="10">Sensory/regulatory protein RpfC</fullName>
        <ecNumber evidence="2">2.7.13.3</ecNumber>
    </recommendedName>
</protein>
<dbReference type="CDD" id="cd17546">
    <property type="entry name" value="REC_hyHK_CKI1_RcsC-like"/>
    <property type="match status" value="1"/>
</dbReference>
<evidence type="ECO:0000256" key="2">
    <source>
        <dbReference type="ARBA" id="ARBA00012438"/>
    </source>
</evidence>
<keyword evidence="16" id="KW-1185">Reference proteome</keyword>
<feature type="transmembrane region" description="Helical" evidence="12">
    <location>
        <begin position="316"/>
        <end position="337"/>
    </location>
</feature>
<evidence type="ECO:0000313" key="16">
    <source>
        <dbReference type="Proteomes" id="UP000235116"/>
    </source>
</evidence>
<dbReference type="KEGG" id="kak:Kalk_05060"/>
<dbReference type="InterPro" id="IPR001789">
    <property type="entry name" value="Sig_transdc_resp-reg_receiver"/>
</dbReference>
<dbReference type="Gene3D" id="2.60.40.2380">
    <property type="match status" value="1"/>
</dbReference>
<evidence type="ECO:0000256" key="12">
    <source>
        <dbReference type="SAM" id="Phobius"/>
    </source>
</evidence>
<dbReference type="PRINTS" id="PR00344">
    <property type="entry name" value="BCTRLSENSOR"/>
</dbReference>
<dbReference type="SUPFAM" id="SSF47384">
    <property type="entry name" value="Homodimeric domain of signal transducing histidine kinase"/>
    <property type="match status" value="1"/>
</dbReference>
<dbReference type="SUPFAM" id="SSF52172">
    <property type="entry name" value="CheY-like"/>
    <property type="match status" value="2"/>
</dbReference>
<dbReference type="FunFam" id="3.30.565.10:FF:000010">
    <property type="entry name" value="Sensor histidine kinase RcsC"/>
    <property type="match status" value="1"/>
</dbReference>
<feature type="transmembrane region" description="Helical" evidence="12">
    <location>
        <begin position="379"/>
        <end position="396"/>
    </location>
</feature>
<feature type="transmembrane region" description="Helical" evidence="12">
    <location>
        <begin position="199"/>
        <end position="217"/>
    </location>
</feature>
<keyword evidence="12" id="KW-0812">Transmembrane</keyword>
<comment type="subunit">
    <text evidence="9">At low DSF concentrations, interacts with RpfF.</text>
</comment>
<keyword evidence="7" id="KW-0067">ATP-binding</keyword>
<dbReference type="CDD" id="cd00082">
    <property type="entry name" value="HisKA"/>
    <property type="match status" value="1"/>
</dbReference>
<organism evidence="15 16">
    <name type="scientific">Ketobacter alkanivorans</name>
    <dbReference type="NCBI Taxonomy" id="1917421"/>
    <lineage>
        <taxon>Bacteria</taxon>
        <taxon>Pseudomonadati</taxon>
        <taxon>Pseudomonadota</taxon>
        <taxon>Gammaproteobacteria</taxon>
        <taxon>Pseudomonadales</taxon>
        <taxon>Ketobacteraceae</taxon>
        <taxon>Ketobacter</taxon>
    </lineage>
</organism>
<reference evidence="16" key="1">
    <citation type="submission" date="2017-08" db="EMBL/GenBank/DDBJ databases">
        <title>Direct submision.</title>
        <authorList>
            <person name="Kim S.-J."/>
            <person name="Rhee S.-K."/>
        </authorList>
    </citation>
    <scope>NUCLEOTIDE SEQUENCE [LARGE SCALE GENOMIC DNA]</scope>
    <source>
        <strain evidence="16">GI5</strain>
    </source>
</reference>
<gene>
    <name evidence="15" type="ORF">Kalk_05060</name>
</gene>
<dbReference type="Gene3D" id="3.40.50.2300">
    <property type="match status" value="2"/>
</dbReference>
<keyword evidence="5" id="KW-0547">Nucleotide-binding</keyword>
<dbReference type="InterPro" id="IPR004358">
    <property type="entry name" value="Sig_transdc_His_kin-like_C"/>
</dbReference>
<name>A0A2K9LHI4_9GAMM</name>
<evidence type="ECO:0000256" key="5">
    <source>
        <dbReference type="ARBA" id="ARBA00022741"/>
    </source>
</evidence>
<dbReference type="PANTHER" id="PTHR45339">
    <property type="entry name" value="HYBRID SIGNAL TRANSDUCTION HISTIDINE KINASE J"/>
    <property type="match status" value="1"/>
</dbReference>
<dbReference type="FunFam" id="1.10.287.130:FF:000002">
    <property type="entry name" value="Two-component osmosensing histidine kinase"/>
    <property type="match status" value="1"/>
</dbReference>
<dbReference type="EMBL" id="CP022684">
    <property type="protein sequence ID" value="AUM11828.1"/>
    <property type="molecule type" value="Genomic_DNA"/>
</dbReference>
<dbReference type="InterPro" id="IPR003661">
    <property type="entry name" value="HisK_dim/P_dom"/>
</dbReference>
<proteinExistence type="predicted"/>
<evidence type="ECO:0000313" key="15">
    <source>
        <dbReference type="EMBL" id="AUM11828.1"/>
    </source>
</evidence>
<feature type="domain" description="Response regulatory" evidence="14">
    <location>
        <begin position="851"/>
        <end position="972"/>
    </location>
</feature>
<keyword evidence="12" id="KW-0472">Membrane</keyword>
<dbReference type="Proteomes" id="UP000235116">
    <property type="component" value="Chromosome"/>
</dbReference>
<sequence length="986" mass="109904">MSLRSGVVRPCYFLIVLLIALLHNSVSAVVPVQITDRHFTSLNIESGVEYLRDERGDWTLHQARFQNGWQPVDSSIAAFGFDSASYWLRFSVANYTSDPLDGLLEIAYPQLDDVRVYRFINLPTEQEKPLTEFVLGDSLPFSSRPVSHRNFVVPLPISPNSLSLIYIRVESEGALRLPLLVWNKDAFYQHRQRNLMVQGLYFGVLLVMVLYNLFIYVSVRHPSYVYYAGSVIGVGLFMGAYNGFGFQYLWPAAPAMNQWALMMSLGVYGLFNCAFTASLLHLSRNNPRFFKLVRVCAVLYAGVFFSAFVLPYYLAVLMAAVVGFSAAAISLLVGCVTFQNGLREARYHILANATLFIIGLLVVAEKIGILPPSGTSHNTLQVGFMVMVVLFSFALADRINQERRQKSEAQKRALENEKLAQDEHERYLKVRYNAKVEELKTHQRVFEEEAESRAKSEFLATMSHEIRTPMSGVLGMAELLKDTDLDPQQQQYLSIIDSSGKSLLNIINDILDYSKIAAGKLELETLDIELQAMCEEIASVFQTTAARKGLEFIISIDPGIPEGIQGDPTRLRQVLMNLISNAFKFTEHGSVIMRVSQKPDQHVDQTCRLLFEIQDTGIGIPLDKQQALFQPFMQVDTSLTREFGGAGLGLTISDRLAGMMAGGIEVHSMPGQGSVFRFSIDCPVGSTARAALRHRSMWVLANKRILIIDGSRGYQEAVAEVMRHQRIEPVTASGGADALSLLRDDPDGKRFDLVIINQQLLDAGGVDWCTQLKNEIHSQGIFCLLIAPIGEASAVVNPMMESRSAQVRSITRPVVVQRILDPILDMMLGLTEVAPHSAPSRDGDNCFGGKRILIAEDNQVNQMVVAKMLDKMGVAFDLVGNGREALDRLLKDYQAYDLVLMDCEMPIMNGFDATRALRQQESKLHHVRKPVIALTAHVMDELKQNANHAGMDEVLNKPLEFDVLKSTLERYLQHSHPTTASPASAD</sequence>
<keyword evidence="12" id="KW-1133">Transmembrane helix</keyword>
<evidence type="ECO:0000259" key="13">
    <source>
        <dbReference type="PROSITE" id="PS50109"/>
    </source>
</evidence>
<evidence type="ECO:0000256" key="3">
    <source>
        <dbReference type="ARBA" id="ARBA00022553"/>
    </source>
</evidence>
<keyword evidence="8" id="KW-0902">Two-component regulatory system</keyword>
<feature type="modified residue" description="4-aspartylphosphate" evidence="11">
    <location>
        <position position="902"/>
    </location>
</feature>
<feature type="transmembrane region" description="Helical" evidence="12">
    <location>
        <begin position="224"/>
        <end position="244"/>
    </location>
</feature>
<keyword evidence="3 11" id="KW-0597">Phosphoprotein</keyword>
<evidence type="ECO:0000256" key="4">
    <source>
        <dbReference type="ARBA" id="ARBA00022679"/>
    </source>
</evidence>
<evidence type="ECO:0000259" key="14">
    <source>
        <dbReference type="PROSITE" id="PS50110"/>
    </source>
</evidence>
<evidence type="ECO:0000256" key="9">
    <source>
        <dbReference type="ARBA" id="ARBA00064003"/>
    </source>
</evidence>
<dbReference type="Pfam" id="PF00512">
    <property type="entry name" value="HisKA"/>
    <property type="match status" value="1"/>
</dbReference>
<dbReference type="SUPFAM" id="SSF55874">
    <property type="entry name" value="ATPase domain of HSP90 chaperone/DNA topoisomerase II/histidine kinase"/>
    <property type="match status" value="1"/>
</dbReference>
<keyword evidence="6" id="KW-0418">Kinase</keyword>
<evidence type="ECO:0000256" key="11">
    <source>
        <dbReference type="PROSITE-ProRule" id="PRU00169"/>
    </source>
</evidence>
<evidence type="ECO:0000256" key="7">
    <source>
        <dbReference type="ARBA" id="ARBA00022840"/>
    </source>
</evidence>
<dbReference type="InterPro" id="IPR005467">
    <property type="entry name" value="His_kinase_dom"/>
</dbReference>
<dbReference type="InterPro" id="IPR011622">
    <property type="entry name" value="7TMR_DISM_rcpt_extracell_dom2"/>
</dbReference>
<dbReference type="SMART" id="SM00448">
    <property type="entry name" value="REC"/>
    <property type="match status" value="2"/>
</dbReference>
<dbReference type="CDD" id="cd16922">
    <property type="entry name" value="HATPase_EvgS-ArcB-TorS-like"/>
    <property type="match status" value="1"/>
</dbReference>
<dbReference type="Pfam" id="PF07696">
    <property type="entry name" value="7TMR-DISMED2"/>
    <property type="match status" value="1"/>
</dbReference>
<dbReference type="Pfam" id="PF00072">
    <property type="entry name" value="Response_reg"/>
    <property type="match status" value="1"/>
</dbReference>
<comment type="caution">
    <text evidence="11">Lacks conserved residue(s) required for the propagation of feature annotation.</text>
</comment>
<dbReference type="Pfam" id="PF02518">
    <property type="entry name" value="HATPase_c"/>
    <property type="match status" value="1"/>
</dbReference>
<comment type="catalytic activity">
    <reaction evidence="1">
        <text>ATP + protein L-histidine = ADP + protein N-phospho-L-histidine.</text>
        <dbReference type="EC" id="2.7.13.3"/>
    </reaction>
</comment>
<dbReference type="InterPro" id="IPR036890">
    <property type="entry name" value="HATPase_C_sf"/>
</dbReference>
<feature type="domain" description="Response regulatory" evidence="14">
    <location>
        <begin position="704"/>
        <end position="823"/>
    </location>
</feature>
<keyword evidence="4" id="KW-0808">Transferase</keyword>
<feature type="transmembrane region" description="Helical" evidence="12">
    <location>
        <begin position="349"/>
        <end position="367"/>
    </location>
</feature>
<dbReference type="PROSITE" id="PS50110">
    <property type="entry name" value="RESPONSE_REGULATORY"/>
    <property type="match status" value="2"/>
</dbReference>